<dbReference type="InterPro" id="IPR029063">
    <property type="entry name" value="SAM-dependent_MTases_sf"/>
</dbReference>
<dbReference type="EC" id="2.1.1.56" evidence="1"/>
<evidence type="ECO:0000256" key="1">
    <source>
        <dbReference type="ARBA" id="ARBA00011926"/>
    </source>
</evidence>
<keyword evidence="4" id="KW-0949">S-adenosyl-L-methionine</keyword>
<keyword evidence="3" id="KW-0808">Transferase</keyword>
<evidence type="ECO:0000259" key="8">
    <source>
        <dbReference type="PROSITE" id="PS50991"/>
    </source>
</evidence>
<organism evidence="10 11">
    <name type="scientific">Prunus armeniaca</name>
    <name type="common">Apricot</name>
    <name type="synonym">Armeniaca vulgaris</name>
    <dbReference type="NCBI Taxonomy" id="36596"/>
    <lineage>
        <taxon>Eukaryota</taxon>
        <taxon>Viridiplantae</taxon>
        <taxon>Streptophyta</taxon>
        <taxon>Embryophyta</taxon>
        <taxon>Tracheophyta</taxon>
        <taxon>Spermatophyta</taxon>
        <taxon>Magnoliopsida</taxon>
        <taxon>eudicotyledons</taxon>
        <taxon>Gunneridae</taxon>
        <taxon>Pentapetalae</taxon>
        <taxon>rosids</taxon>
        <taxon>fabids</taxon>
        <taxon>Rosales</taxon>
        <taxon>Rosaceae</taxon>
        <taxon>Amygdaloideae</taxon>
        <taxon>Amygdaleae</taxon>
        <taxon>Prunus</taxon>
    </lineage>
</organism>
<dbReference type="PROSITE" id="PS51562">
    <property type="entry name" value="RNA_CAP0_MT"/>
    <property type="match status" value="1"/>
</dbReference>
<dbReference type="InterPro" id="IPR000891">
    <property type="entry name" value="PYR_CT"/>
</dbReference>
<dbReference type="Pfam" id="PF03291">
    <property type="entry name" value="mRNA_G-N7_MeTrfase"/>
    <property type="match status" value="1"/>
</dbReference>
<evidence type="ECO:0000256" key="7">
    <source>
        <dbReference type="ARBA" id="ARBA00044712"/>
    </source>
</evidence>
<dbReference type="EMBL" id="CAEKDK010000002">
    <property type="protein sequence ID" value="CAB4268761.1"/>
    <property type="molecule type" value="Genomic_DNA"/>
</dbReference>
<dbReference type="GO" id="GO:0004482">
    <property type="term" value="F:mRNA 5'-cap (guanine-N7-)-methyltransferase activity"/>
    <property type="evidence" value="ECO:0007669"/>
    <property type="project" value="UniProtKB-EC"/>
</dbReference>
<reference evidence="10 11" key="1">
    <citation type="submission" date="2020-05" db="EMBL/GenBank/DDBJ databases">
        <authorList>
            <person name="Campoy J."/>
            <person name="Schneeberger K."/>
            <person name="Spophaly S."/>
        </authorList>
    </citation>
    <scope>NUCLEOTIDE SEQUENCE [LARGE SCALE GENOMIC DNA]</scope>
    <source>
        <strain evidence="10">PruArmRojPasFocal</strain>
    </source>
</reference>
<evidence type="ECO:0000256" key="6">
    <source>
        <dbReference type="ARBA" id="ARBA00023042"/>
    </source>
</evidence>
<sequence length="253" mass="27885">MLQFNEAGATTLNIPDTVGYNMPSEYSELNSGIKSNTPGIENVIILTHCQNDLGLSTVNTIAVCHVEQPDFAAVEVEEKKVSDQASEENELMLDGGFGCLQQTHLATLQWKLREGDSQFLEDESTKKISRKVEDHYSARTNQTLEEREANPIIHLKKLNNWIKSVLIQLYASRGDVVLDHACGKGGDLIKWDKAKIGYYVGIDIAEGSVVMTLDCRGDHVLEGLYNKQDGYTALGHRVLICNAFDGGVGFSPP</sequence>
<dbReference type="Pfam" id="PF00682">
    <property type="entry name" value="HMGL-like"/>
    <property type="match status" value="1"/>
</dbReference>
<dbReference type="SUPFAM" id="SSF51569">
    <property type="entry name" value="Aldolase"/>
    <property type="match status" value="1"/>
</dbReference>
<evidence type="ECO:0000256" key="4">
    <source>
        <dbReference type="ARBA" id="ARBA00022691"/>
    </source>
</evidence>
<dbReference type="PANTHER" id="PTHR12189:SF2">
    <property type="entry name" value="MRNA CAP GUANINE-N7 METHYLTRANSFERASE"/>
    <property type="match status" value="1"/>
</dbReference>
<dbReference type="PANTHER" id="PTHR12189">
    <property type="entry name" value="MRNA GUANINE-7- METHYLTRANSFERASE"/>
    <property type="match status" value="1"/>
</dbReference>
<dbReference type="GO" id="GO:0003723">
    <property type="term" value="F:RNA binding"/>
    <property type="evidence" value="ECO:0007669"/>
    <property type="project" value="UniProtKB-KW"/>
</dbReference>
<accession>A0A6J5TXJ0</accession>
<name>A0A6J5TXJ0_PRUAR</name>
<feature type="domain" description="MRNA cap 0 methyltransferase" evidence="9">
    <location>
        <begin position="150"/>
        <end position="253"/>
    </location>
</feature>
<dbReference type="InterPro" id="IPR013785">
    <property type="entry name" value="Aldolase_TIM"/>
</dbReference>
<dbReference type="Gene3D" id="3.40.50.150">
    <property type="entry name" value="Vaccinia Virus protein VP39"/>
    <property type="match status" value="1"/>
</dbReference>
<dbReference type="PROSITE" id="PS50991">
    <property type="entry name" value="PYR_CT"/>
    <property type="match status" value="1"/>
</dbReference>
<gene>
    <name evidence="10" type="ORF">CURHAP_LOCUS13037</name>
</gene>
<evidence type="ECO:0000256" key="3">
    <source>
        <dbReference type="ARBA" id="ARBA00022679"/>
    </source>
</evidence>
<dbReference type="InterPro" id="IPR039753">
    <property type="entry name" value="RG7MT1"/>
</dbReference>
<feature type="domain" description="Pyruvate carboxyltransferase" evidence="8">
    <location>
        <begin position="1"/>
        <end position="109"/>
    </location>
</feature>
<keyword evidence="6" id="KW-0506">mRNA capping</keyword>
<evidence type="ECO:0000313" key="10">
    <source>
        <dbReference type="EMBL" id="CAB4268761.1"/>
    </source>
</evidence>
<evidence type="ECO:0000256" key="2">
    <source>
        <dbReference type="ARBA" id="ARBA00022603"/>
    </source>
</evidence>
<dbReference type="SUPFAM" id="SSF53335">
    <property type="entry name" value="S-adenosyl-L-methionine-dependent methyltransferases"/>
    <property type="match status" value="1"/>
</dbReference>
<keyword evidence="2" id="KW-0489">Methyltransferase</keyword>
<proteinExistence type="predicted"/>
<comment type="catalytic activity">
    <reaction evidence="7">
        <text>a 5'-end (5'-triphosphoguanosine)-ribonucleoside in mRNA + S-adenosyl-L-methionine = a 5'-end (N(7)-methyl 5'-triphosphoguanosine)-ribonucleoside in mRNA + S-adenosyl-L-homocysteine</text>
        <dbReference type="Rhea" id="RHEA:67008"/>
        <dbReference type="Rhea" id="RHEA-COMP:17166"/>
        <dbReference type="Rhea" id="RHEA-COMP:17167"/>
        <dbReference type="ChEBI" id="CHEBI:57856"/>
        <dbReference type="ChEBI" id="CHEBI:59789"/>
        <dbReference type="ChEBI" id="CHEBI:156461"/>
        <dbReference type="ChEBI" id="CHEBI:167617"/>
        <dbReference type="EC" id="2.1.1.56"/>
    </reaction>
</comment>
<protein>
    <recommendedName>
        <fullName evidence="1">mRNA (guanine-N(7))-methyltransferase</fullName>
        <ecNumber evidence="1">2.1.1.56</ecNumber>
    </recommendedName>
</protein>
<dbReference type="Proteomes" id="UP000507222">
    <property type="component" value="Unassembled WGS sequence"/>
</dbReference>
<dbReference type="GO" id="GO:0005634">
    <property type="term" value="C:nucleus"/>
    <property type="evidence" value="ECO:0007669"/>
    <property type="project" value="TreeGrafter"/>
</dbReference>
<evidence type="ECO:0000259" key="9">
    <source>
        <dbReference type="PROSITE" id="PS51562"/>
    </source>
</evidence>
<dbReference type="Gene3D" id="3.20.20.70">
    <property type="entry name" value="Aldolase class I"/>
    <property type="match status" value="1"/>
</dbReference>
<dbReference type="AlphaFoldDB" id="A0A6J5TXJ0"/>
<dbReference type="InterPro" id="IPR004971">
    <property type="entry name" value="mRNA_G-N7_MeTrfase_dom"/>
</dbReference>
<keyword evidence="5" id="KW-0694">RNA-binding</keyword>
<keyword evidence="6" id="KW-0507">mRNA processing</keyword>
<evidence type="ECO:0000256" key="5">
    <source>
        <dbReference type="ARBA" id="ARBA00022884"/>
    </source>
</evidence>
<evidence type="ECO:0000313" key="11">
    <source>
        <dbReference type="Proteomes" id="UP000507222"/>
    </source>
</evidence>